<comment type="similarity">
    <text evidence="2">Belongs to the class-V pyridoxal-phosphate-dependent aminotransferase family. Csd subfamily.</text>
</comment>
<comment type="catalytic activity">
    <reaction evidence="4">
        <text>(sulfur carrier)-H + L-cysteine = (sulfur carrier)-SH + L-alanine</text>
        <dbReference type="Rhea" id="RHEA:43892"/>
        <dbReference type="Rhea" id="RHEA-COMP:14737"/>
        <dbReference type="Rhea" id="RHEA-COMP:14739"/>
        <dbReference type="ChEBI" id="CHEBI:29917"/>
        <dbReference type="ChEBI" id="CHEBI:35235"/>
        <dbReference type="ChEBI" id="CHEBI:57972"/>
        <dbReference type="ChEBI" id="CHEBI:64428"/>
        <dbReference type="EC" id="2.8.1.7"/>
    </reaction>
</comment>
<dbReference type="InterPro" id="IPR015424">
    <property type="entry name" value="PyrdxlP-dep_Trfase"/>
</dbReference>
<keyword evidence="7" id="KW-0032">Aminotransferase</keyword>
<dbReference type="Gene3D" id="3.90.1150.10">
    <property type="entry name" value="Aspartate Aminotransferase, domain 1"/>
    <property type="match status" value="1"/>
</dbReference>
<organism evidence="7 8">
    <name type="scientific">Spiroplasma ixodetis</name>
    <dbReference type="NCBI Taxonomy" id="2141"/>
    <lineage>
        <taxon>Bacteria</taxon>
        <taxon>Bacillati</taxon>
        <taxon>Mycoplasmatota</taxon>
        <taxon>Mollicutes</taxon>
        <taxon>Entomoplasmatales</taxon>
        <taxon>Spiroplasmataceae</taxon>
        <taxon>Spiroplasma</taxon>
    </lineage>
</organism>
<dbReference type="InterPro" id="IPR020578">
    <property type="entry name" value="Aminotrans_V_PyrdxlP_BS"/>
</dbReference>
<feature type="domain" description="Aminotransferase class V" evidence="6">
    <location>
        <begin position="26"/>
        <end position="408"/>
    </location>
</feature>
<dbReference type="Pfam" id="PF00266">
    <property type="entry name" value="Aminotran_5"/>
    <property type="match status" value="1"/>
</dbReference>
<reference evidence="7 8" key="1">
    <citation type="journal article" date="2022" name="Front. Microbiol.">
        <title>Male-killing mechanisms vary between Spiroplasma species.</title>
        <authorList>
            <person name="Arai H."/>
            <person name="Inoue M."/>
            <person name="Kageyama D."/>
        </authorList>
    </citation>
    <scope>NUCLEOTIDE SEQUENCE [LARGE SCALE GENOMIC DNA]</scope>
    <source>
        <strain evidence="8">sHm</strain>
    </source>
</reference>
<evidence type="ECO:0000256" key="1">
    <source>
        <dbReference type="ARBA" id="ARBA00001933"/>
    </source>
</evidence>
<dbReference type="InterPro" id="IPR015422">
    <property type="entry name" value="PyrdxlP-dep_Trfase_small"/>
</dbReference>
<evidence type="ECO:0000313" key="7">
    <source>
        <dbReference type="EMBL" id="BDT04573.1"/>
    </source>
</evidence>
<gene>
    <name evidence="7" type="ORF">SHM_22190</name>
</gene>
<keyword evidence="8" id="KW-1185">Reference proteome</keyword>
<dbReference type="EMBL" id="AP026933">
    <property type="protein sequence ID" value="BDT04573.1"/>
    <property type="molecule type" value="Genomic_DNA"/>
</dbReference>
<name>A0ABM8BXH8_9MOLU</name>
<dbReference type="SUPFAM" id="SSF53383">
    <property type="entry name" value="PLP-dependent transferases"/>
    <property type="match status" value="1"/>
</dbReference>
<dbReference type="Gene3D" id="3.40.640.10">
    <property type="entry name" value="Type I PLP-dependent aspartate aminotransferase-like (Major domain)"/>
    <property type="match status" value="1"/>
</dbReference>
<evidence type="ECO:0000259" key="6">
    <source>
        <dbReference type="Pfam" id="PF00266"/>
    </source>
</evidence>
<evidence type="ECO:0000313" key="8">
    <source>
        <dbReference type="Proteomes" id="UP001163387"/>
    </source>
</evidence>
<dbReference type="GO" id="GO:0008483">
    <property type="term" value="F:transaminase activity"/>
    <property type="evidence" value="ECO:0007669"/>
    <property type="project" value="UniProtKB-KW"/>
</dbReference>
<accession>A0ABM8BXH8</accession>
<protein>
    <submittedName>
        <fullName evidence="7">Aminotransferase</fullName>
    </submittedName>
</protein>
<dbReference type="PROSITE" id="PS00595">
    <property type="entry name" value="AA_TRANSFER_CLASS_5"/>
    <property type="match status" value="1"/>
</dbReference>
<keyword evidence="7" id="KW-0808">Transferase</keyword>
<keyword evidence="3" id="KW-0663">Pyridoxal phosphate</keyword>
<comment type="cofactor">
    <cofactor evidence="1 5">
        <name>pyridoxal 5'-phosphate</name>
        <dbReference type="ChEBI" id="CHEBI:597326"/>
    </cofactor>
</comment>
<dbReference type="RefSeq" id="WP_281748314.1">
    <property type="nucleotide sequence ID" value="NZ_AP026933.1"/>
</dbReference>
<evidence type="ECO:0000256" key="5">
    <source>
        <dbReference type="RuleBase" id="RU004504"/>
    </source>
</evidence>
<evidence type="ECO:0000256" key="3">
    <source>
        <dbReference type="ARBA" id="ARBA00022898"/>
    </source>
</evidence>
<sequence>MNKKININDNTFKTDFPFFKNNPDLVYLDTAASSLKPQIVIDAVSDYYEKYCINPHSQDYQLAVKGNDIFEDTRKTISKFINSNENEIVFCPSATFAYNQIAFGLEKYLQENDEILLTTLEHSSLLLPFYRLIQTKKIKIKFIETNKQGFITVKSLKKVLTPKTRIVAFANINNSLAIENDTETLTNFIKEYGKKNVKSDNWIFKNILVIIDGAQSIGHIKTDVKNWNIDFFGFSGHKVFGPTGIGVFWGKNEWLNMLDPLILGGGMNGDIYENGKFNLLNSPYRFEGGTQNIAGVFGLGAAIKYLLNIGIENIRNHEILLKKYAIEQLTAHLGNNIEIYNIDGNSSNIIFNIKKVFAQDVANFLGTQNICVRSGTYCAKLLPNIINAEVTIRLSFYIYNCKKDIDLLVISLKKGINEGGDFLNEFF</sequence>
<dbReference type="InterPro" id="IPR000192">
    <property type="entry name" value="Aminotrans_V_dom"/>
</dbReference>
<dbReference type="Proteomes" id="UP001163387">
    <property type="component" value="Chromosome"/>
</dbReference>
<proteinExistence type="inferred from homology"/>
<dbReference type="PANTHER" id="PTHR43586">
    <property type="entry name" value="CYSTEINE DESULFURASE"/>
    <property type="match status" value="1"/>
</dbReference>
<dbReference type="PANTHER" id="PTHR43586:SF8">
    <property type="entry name" value="CYSTEINE DESULFURASE 1, CHLOROPLASTIC"/>
    <property type="match status" value="1"/>
</dbReference>
<evidence type="ECO:0000256" key="2">
    <source>
        <dbReference type="ARBA" id="ARBA00010447"/>
    </source>
</evidence>
<dbReference type="InterPro" id="IPR015421">
    <property type="entry name" value="PyrdxlP-dep_Trfase_major"/>
</dbReference>
<evidence type="ECO:0000256" key="4">
    <source>
        <dbReference type="ARBA" id="ARBA00050776"/>
    </source>
</evidence>